<dbReference type="Gene3D" id="3.30.559.10">
    <property type="entry name" value="Chloramphenicol acetyltransferase-like domain"/>
    <property type="match status" value="2"/>
</dbReference>
<dbReference type="InterPro" id="IPR001242">
    <property type="entry name" value="Condensation_dom"/>
</dbReference>
<dbReference type="RefSeq" id="WP_009150792.1">
    <property type="nucleotide sequence ID" value="NZ_CP121471.1"/>
</dbReference>
<dbReference type="Pfam" id="PF13193">
    <property type="entry name" value="AMP-binding_C"/>
    <property type="match status" value="1"/>
</dbReference>
<keyword evidence="2" id="KW-0597">Phosphoprotein</keyword>
<dbReference type="Gene3D" id="3.40.50.12780">
    <property type="entry name" value="N-terminal domain of ligase-like"/>
    <property type="match status" value="2"/>
</dbReference>
<dbReference type="GO" id="GO:0031177">
    <property type="term" value="F:phosphopantetheine binding"/>
    <property type="evidence" value="ECO:0007669"/>
    <property type="project" value="InterPro"/>
</dbReference>
<accession>H8Z4Y2</accession>
<keyword evidence="7" id="KW-1185">Reference proteome</keyword>
<protein>
    <submittedName>
        <fullName evidence="6">Amino acid adenylation enzyme/thioester reductase family protein</fullName>
    </submittedName>
</protein>
<dbReference type="OrthoDB" id="9757559at2"/>
<dbReference type="InterPro" id="IPR009081">
    <property type="entry name" value="PP-bd_ACP"/>
</dbReference>
<dbReference type="InterPro" id="IPR010080">
    <property type="entry name" value="Thioester_reductase-like_dom"/>
</dbReference>
<dbReference type="GO" id="GO:0043041">
    <property type="term" value="P:amino acid activation for nonribosomal peptide biosynthetic process"/>
    <property type="evidence" value="ECO:0007669"/>
    <property type="project" value="TreeGrafter"/>
</dbReference>
<dbReference type="InterPro" id="IPR013120">
    <property type="entry name" value="FAR_NAD-bd"/>
</dbReference>
<evidence type="ECO:0000256" key="2">
    <source>
        <dbReference type="ARBA" id="ARBA00022553"/>
    </source>
</evidence>
<keyword evidence="4" id="KW-1133">Transmembrane helix</keyword>
<dbReference type="SUPFAM" id="SSF51735">
    <property type="entry name" value="NAD(P)-binding Rossmann-fold domains"/>
    <property type="match status" value="1"/>
</dbReference>
<dbReference type="CDD" id="cd05930">
    <property type="entry name" value="A_NRPS"/>
    <property type="match status" value="2"/>
</dbReference>
<dbReference type="NCBIfam" id="TIGR01733">
    <property type="entry name" value="AA-adenyl-dom"/>
    <property type="match status" value="2"/>
</dbReference>
<feature type="domain" description="Carrier" evidence="5">
    <location>
        <begin position="1986"/>
        <end position="2061"/>
    </location>
</feature>
<dbReference type="InterPro" id="IPR042099">
    <property type="entry name" value="ANL_N_sf"/>
</dbReference>
<dbReference type="GO" id="GO:0016874">
    <property type="term" value="F:ligase activity"/>
    <property type="evidence" value="ECO:0007669"/>
    <property type="project" value="UniProtKB-KW"/>
</dbReference>
<dbReference type="Pfam" id="PF00550">
    <property type="entry name" value="PP-binding"/>
    <property type="match status" value="2"/>
</dbReference>
<dbReference type="GO" id="GO:0005737">
    <property type="term" value="C:cytoplasm"/>
    <property type="evidence" value="ECO:0007669"/>
    <property type="project" value="TreeGrafter"/>
</dbReference>
<keyword evidence="1" id="KW-0596">Phosphopantetheine</keyword>
<dbReference type="PROSITE" id="PS50075">
    <property type="entry name" value="CARRIER"/>
    <property type="match status" value="2"/>
</dbReference>
<dbReference type="Gene3D" id="3.40.50.720">
    <property type="entry name" value="NAD(P)-binding Rossmann-like Domain"/>
    <property type="match status" value="1"/>
</dbReference>
<dbReference type="Gene3D" id="3.30.300.30">
    <property type="match status" value="2"/>
</dbReference>
<dbReference type="InterPro" id="IPR036291">
    <property type="entry name" value="NAD(P)-bd_dom_sf"/>
</dbReference>
<dbReference type="Pfam" id="PF00668">
    <property type="entry name" value="Condensation"/>
    <property type="match status" value="2"/>
</dbReference>
<name>H8Z4Y2_9GAMM</name>
<dbReference type="GO" id="GO:0044550">
    <property type="term" value="P:secondary metabolite biosynthetic process"/>
    <property type="evidence" value="ECO:0007669"/>
    <property type="project" value="TreeGrafter"/>
</dbReference>
<keyword evidence="4" id="KW-0812">Transmembrane</keyword>
<dbReference type="HOGENOM" id="CLU_000022_0_7_6"/>
<dbReference type="SMART" id="SM00823">
    <property type="entry name" value="PKS_PP"/>
    <property type="match status" value="2"/>
</dbReference>
<dbReference type="InterPro" id="IPR000873">
    <property type="entry name" value="AMP-dep_synth/lig_dom"/>
</dbReference>
<dbReference type="Pfam" id="PF07993">
    <property type="entry name" value="NAD_binding_4"/>
    <property type="match status" value="1"/>
</dbReference>
<dbReference type="InterPro" id="IPR020845">
    <property type="entry name" value="AMP-binding_CS"/>
</dbReference>
<dbReference type="PANTHER" id="PTHR45527:SF1">
    <property type="entry name" value="FATTY ACID SYNTHASE"/>
    <property type="match status" value="1"/>
</dbReference>
<dbReference type="InterPro" id="IPR045851">
    <property type="entry name" value="AMP-bd_C_sf"/>
</dbReference>
<dbReference type="NCBIfam" id="TIGR01746">
    <property type="entry name" value="Thioester-redct"/>
    <property type="match status" value="1"/>
</dbReference>
<evidence type="ECO:0000313" key="7">
    <source>
        <dbReference type="Proteomes" id="UP000002964"/>
    </source>
</evidence>
<dbReference type="SUPFAM" id="SSF56801">
    <property type="entry name" value="Acetyl-CoA synthetase-like"/>
    <property type="match status" value="2"/>
</dbReference>
<reference evidence="6 7" key="2">
    <citation type="submission" date="2011-11" db="EMBL/GenBank/DDBJ databases">
        <authorList>
            <consortium name="US DOE Joint Genome Institute"/>
            <person name="Lucas S."/>
            <person name="Han J."/>
            <person name="Lapidus A."/>
            <person name="Cheng J.-F."/>
            <person name="Goodwin L."/>
            <person name="Pitluck S."/>
            <person name="Peters L."/>
            <person name="Ovchinnikova G."/>
            <person name="Zhang X."/>
            <person name="Detter J.C."/>
            <person name="Han C."/>
            <person name="Tapia R."/>
            <person name="Land M."/>
            <person name="Hauser L."/>
            <person name="Kyrpides N."/>
            <person name="Ivanova N."/>
            <person name="Pagani I."/>
            <person name="Vogl K."/>
            <person name="Liu Z."/>
            <person name="Overmann J."/>
            <person name="Frigaard N.-U."/>
            <person name="Bryant D."/>
            <person name="Woyke T."/>
        </authorList>
    </citation>
    <scope>NUCLEOTIDE SEQUENCE [LARGE SCALE GENOMIC DNA]</scope>
    <source>
        <strain evidence="6 7">970</strain>
    </source>
</reference>
<evidence type="ECO:0000313" key="6">
    <source>
        <dbReference type="EMBL" id="EIC20389.1"/>
    </source>
</evidence>
<dbReference type="STRING" id="631362.Thi970DRAFT_04022"/>
<keyword evidence="4" id="KW-0472">Membrane</keyword>
<gene>
    <name evidence="6" type="ORF">Thi970DRAFT_04022</name>
</gene>
<dbReference type="Gene3D" id="1.10.1200.10">
    <property type="entry name" value="ACP-like"/>
    <property type="match status" value="2"/>
</dbReference>
<dbReference type="PROSITE" id="PS00455">
    <property type="entry name" value="AMP_BINDING"/>
    <property type="match status" value="2"/>
</dbReference>
<dbReference type="SUPFAM" id="SSF47336">
    <property type="entry name" value="ACP-like"/>
    <property type="match status" value="2"/>
</dbReference>
<organism evidence="6 7">
    <name type="scientific">Thiorhodovibrio frisius</name>
    <dbReference type="NCBI Taxonomy" id="631362"/>
    <lineage>
        <taxon>Bacteria</taxon>
        <taxon>Pseudomonadati</taxon>
        <taxon>Pseudomonadota</taxon>
        <taxon>Gammaproteobacteria</taxon>
        <taxon>Chromatiales</taxon>
        <taxon>Chromatiaceae</taxon>
        <taxon>Thiorhodovibrio</taxon>
    </lineage>
</organism>
<evidence type="ECO:0000256" key="3">
    <source>
        <dbReference type="ARBA" id="ARBA00022598"/>
    </source>
</evidence>
<evidence type="ECO:0000259" key="5">
    <source>
        <dbReference type="PROSITE" id="PS50075"/>
    </source>
</evidence>
<dbReference type="InterPro" id="IPR036736">
    <property type="entry name" value="ACP-like_sf"/>
</dbReference>
<dbReference type="Gene3D" id="3.30.559.30">
    <property type="entry name" value="Nonribosomal peptide synthetase, condensation domain"/>
    <property type="match status" value="2"/>
</dbReference>
<dbReference type="eggNOG" id="COG1020">
    <property type="taxonomic scope" value="Bacteria"/>
</dbReference>
<proteinExistence type="predicted"/>
<reference evidence="7" key="1">
    <citation type="submission" date="2011-06" db="EMBL/GenBank/DDBJ databases">
        <authorList>
            <consortium name="US DOE Joint Genome Institute (JGI-PGF)"/>
            <person name="Lucas S."/>
            <person name="Han J."/>
            <person name="Lapidus A."/>
            <person name="Cheng J.-F."/>
            <person name="Goodwin L."/>
            <person name="Pitluck S."/>
            <person name="Peters L."/>
            <person name="Land M.L."/>
            <person name="Hauser L."/>
            <person name="Vogl K."/>
            <person name="Liu Z."/>
            <person name="Overmann J."/>
            <person name="Frigaard N.-U."/>
            <person name="Bryant D.A."/>
            <person name="Woyke T.J."/>
        </authorList>
    </citation>
    <scope>NUCLEOTIDE SEQUENCE [LARGE SCALE GENOMIC DNA]</scope>
    <source>
        <strain evidence="7">970</strain>
    </source>
</reference>
<dbReference type="PANTHER" id="PTHR45527">
    <property type="entry name" value="NONRIBOSOMAL PEPTIDE SYNTHETASE"/>
    <property type="match status" value="1"/>
</dbReference>
<dbReference type="InterPro" id="IPR023213">
    <property type="entry name" value="CAT-like_dom_sf"/>
</dbReference>
<dbReference type="Pfam" id="PF00501">
    <property type="entry name" value="AMP-binding"/>
    <property type="match status" value="2"/>
</dbReference>
<keyword evidence="3" id="KW-0436">Ligase</keyword>
<dbReference type="SUPFAM" id="SSF52777">
    <property type="entry name" value="CoA-dependent acyltransferases"/>
    <property type="match status" value="4"/>
</dbReference>
<dbReference type="InterPro" id="IPR010071">
    <property type="entry name" value="AA_adenyl_dom"/>
</dbReference>
<dbReference type="InterPro" id="IPR020806">
    <property type="entry name" value="PKS_PP-bd"/>
</dbReference>
<dbReference type="Proteomes" id="UP000002964">
    <property type="component" value="Unassembled WGS sequence"/>
</dbReference>
<dbReference type="InterPro" id="IPR025110">
    <property type="entry name" value="AMP-bd_C"/>
</dbReference>
<evidence type="ECO:0000256" key="4">
    <source>
        <dbReference type="SAM" id="Phobius"/>
    </source>
</evidence>
<dbReference type="EMBL" id="JH603170">
    <property type="protein sequence ID" value="EIC20389.1"/>
    <property type="molecule type" value="Genomic_DNA"/>
</dbReference>
<dbReference type="CDD" id="cd05235">
    <property type="entry name" value="SDR_e1"/>
    <property type="match status" value="1"/>
</dbReference>
<evidence type="ECO:0000256" key="1">
    <source>
        <dbReference type="ARBA" id="ARBA00022450"/>
    </source>
</evidence>
<sequence>MRFDTFNLTETQMALLESSDQGGNRCAVFRLEGKVDKERLATAVQRVIAQCPPFRYRVEQIDGHPRILLTKEAAAAAPERDQPGLQIIATDGGEAAAFALIENMLNRRLRLNSGTPYLFALVQGAKAAYLVFVCHPLILDRFSLRPLFRALSAAWRGETLPDDLALPQPLLLSEEAARTADPDRYGESLRFWTGLLRDTAFEWRPPPLEAHLDDSLFSLTLSYQARDRMSRLATDLGIGLDHLLVFAFHLFLFRLTRSENVLTAYRHRVRTGAPEQIGFNENVAFFRSLLVGDLTGDQAGHQTGEQTLGSFLRRAARLFMQASHFSDMPMREVLRELQRADPDFKPTNVLFDEDPLPHGELVLEGLTVTLLSSLSHQWESEDIAIYFDLRDTLELNVLARAPQDLPGLKMALAHFLVLLEHLPDELDRPLTTTMLFTETLRQQAVGLAQSQPPVVRAEDVLNHFLATCNQQPEAPALRFGERVLSYQALAQAAGAVAAGLDALDIEAREPLIGLCLERSERMIAAIFGVLGADAGYVPLDPSMPAERLGFIAADAGLGAVITDAATRATIAPPDGDPIVDCPVLDIDQLLATPPRDLTPAAPESLGQIAYVIYTSGTTGTPKGVAIERGMLAHFIAALEGIWDRGPGTRWMQFASVNFDASVLEIFNPLTHGGELVVVPSSARTDALAIEALMREQRVTHAFLPPALLRLLPRRPLPDLIAIFSGGEAADEDTVHFWSKTVELANIYGPTETTVMATINRMGGDKAANNLGHPLRGYDTYLLDERGQLSPLGGVGEICIGGAAVARGYLGRPELTAKKFIPNPFGPGRLYRTGDLGRYRPDGELEFLGRSDFQVKVRGFRIELGDIEHAIAEQPEISGVYVGAFEVQGSKALIAWYVSTELKPDALRTRLEAKLQRYMVPSYLIPLEAFPLNISGKIDRTRLPMPGADDATVAASQDVDALEHLVRETWSKALGVAPAKFAPDSHFFHLGGHSLLVVQVCLHLSEALGSNIRPKQLFEHPLLGEFCDLLRGAPAGANANPLPPLVATGKTRAPVLNRLIGLIQSRALRLPEDNTYNIVVRIDFSAEINPLQLRTATTELLAAHPVFRACFAEQDGQLYIQIPEPAAKDDQPLVALHDSSNEGIHARTETLRHQPLGIDSAPLWRAELHVSTAGTCSLVFCIHHAIFDGWSFNLFLDELGERYLRHPVPERLNIFDYCDWSRCLPKSPPFAESIAYWKHKLGGADAHTELPIDQNPGNPNESPDTNQALALRFAPETVAALKAFADEAGITMSPLLFALYLVWIWRLTGQRELVCAYPYAGRDIAGTEHIYGMFVTMGFLRQTLDPRASFGELATAVHRQMLDDKDHLLATPYDAEIAGLESLNLIFSLQSGIGLEGSFGEVGFKADELPAATAKADLTGIFYQSLDGAIEGRLEYDSSRFHPETVSGFLDTYQSLVEAAARAPQSRVNELAYQSDADLSRFMGFACGPRLELPPSTIPARFASVAARAPEAPAVLFEGRSLSYQALAELSDRIASGLLRRLAPGSRVGLSMHKSDTLVATLLGILKAGCAYVPLDPSYPPERLRFFAENAGVTHVAADAPSREALTEIGLGGLRFFDPDQDLAPSAGEQPKVGPETLAYIIHTSGSTGQPKGVMIEQHNLVHFAVSAAAAMQLEAGSVVALIASMNFDASVLEIFPALLNGHTLAVVPEDARKEPALLHRTIGELGVTHTIMSPVVLRNLPHEPLPALRMLGFGGDVIDQQTADWWSRQTRFLSMYGPTETTVMASLGEIAPGANARIIGRPLPGYRLYLLDRDHQPVPQGAVGEICIGGEGLARGYLNRDDLTVERFVLDPFGGSPYARMYLTGDLGRFLPDGTIEFFGRNDAQIKVRGFRIELGEIENSLASFPGIKQVVCAAKGEGENRYLAAYYLADSDLCESALRKHAGEFLPDYMIPSFFVRLSALPVSPSGKIDRKALPAVAGKESQNPPQEGAERQIADIWEDLLHYHGIDRDDSFFNVGGNSLLAVRMQAAVEKKLGLEFSISDFYRAPTIAALAAGQQQDFIAQAVADAEAELLVAEPAQHPQDPMAAPQSILLTGARGFLGIFLLAELTRRCEHVHCLLRCDNKAAGLAALRKQAAEAGVDPDFARVIIVPGDLGEPGLGLSDEAHARLASDIDAILHCGAFVHHLYSYATMKPINVGGTEALLALALSGRQKPFCYVSTITVGASLTDVDRIAEDVLPNAPAVDNGYILTKWVGEQRIARAVRKFGLPAVIARPGNITGSSASGYSNYHNNHFWRFTKGCLQLGAYPDIPMPIEMMPVDHLAAAIAALATRAPEPPESQSRLLVANLANPTSLSLGDFFAQLSAAGYPAQAEPATAWQKRLSHLAPDNALSQIKDFYTGDLSGEAPPTEQQQTLAALQAAGASLDADYDALIPLYASYLERSGWIVRSGAD</sequence>
<feature type="domain" description="Carrier" evidence="5">
    <location>
        <begin position="956"/>
        <end position="1033"/>
    </location>
</feature>
<feature type="transmembrane region" description="Helical" evidence="4">
    <location>
        <begin position="117"/>
        <end position="139"/>
    </location>
</feature>